<dbReference type="InterPro" id="IPR034604">
    <property type="entry name" value="SRRP53"/>
</dbReference>
<feature type="compositionally biased region" description="Basic and acidic residues" evidence="1">
    <location>
        <begin position="62"/>
        <end position="78"/>
    </location>
</feature>
<reference evidence="2" key="1">
    <citation type="journal article" date="2017" name="Gigascience">
        <title>The genome draft of coconut (Cocos nucifera).</title>
        <authorList>
            <person name="Xiao Y."/>
            <person name="Xu P."/>
            <person name="Fan H."/>
            <person name="Baudouin L."/>
            <person name="Xia W."/>
            <person name="Bocs S."/>
            <person name="Xu J."/>
            <person name="Li Q."/>
            <person name="Guo A."/>
            <person name="Zhou L."/>
            <person name="Li J."/>
            <person name="Wu Y."/>
            <person name="Ma Z."/>
            <person name="Armero A."/>
            <person name="Issali A.E."/>
            <person name="Liu N."/>
            <person name="Peng M."/>
            <person name="Yang Y."/>
        </authorList>
    </citation>
    <scope>NUCLEOTIDE SEQUENCE</scope>
    <source>
        <tissue evidence="2">Spear leaf of Hainan Tall coconut</tissue>
    </source>
</reference>
<evidence type="ECO:0000256" key="1">
    <source>
        <dbReference type="SAM" id="MobiDB-lite"/>
    </source>
</evidence>
<keyword evidence="3" id="KW-1185">Reference proteome</keyword>
<dbReference type="PANTHER" id="PTHR31968">
    <property type="entry name" value="SERINE/ARGININE-RELATED PROTEIN 53"/>
    <property type="match status" value="1"/>
</dbReference>
<dbReference type="GO" id="GO:0016301">
    <property type="term" value="F:kinase activity"/>
    <property type="evidence" value="ECO:0007669"/>
    <property type="project" value="UniProtKB-KW"/>
</dbReference>
<sequence length="433" mass="48239">MEEEKAAAYYDELTRKGEGAARFKQGLGYSSSSASDSLPSKSSTSASLFSSFVRASSPGKAVELERQSVVENIHNKLTKDRRRRSPSPPSDRGRGGRRSGNRDDRRSGVSRHRRSSSTDRRRERDRSHSPRHRHRSREREERRHRSRSPSREKEGRRGGHRDRNGDSHRRSSRCSRSRSPYRSARSGDRERGSHEREKGSLQRQSSKTKSGSTNYSKLIEGYSQMTPAERVKAKMKLQLSETAAKDTARGVNTGWERFDFNKDAPLDDDDEIEVADDDASLVKDIGKSFRFSAVEAKREEQVKAAHDEAIFGASTASPIPEIGTTEDNDAEDGNETHVSNALISDKGFLDDELQGEFGGLASAGEVVSELHSASRENLLRENFLDDESEGEFGLGRTSFRPLVKPSAGELHALCRSFPGVILKRESSLALGRS</sequence>
<evidence type="ECO:0000313" key="3">
    <source>
        <dbReference type="Proteomes" id="UP000797356"/>
    </source>
</evidence>
<proteinExistence type="predicted"/>
<feature type="compositionally biased region" description="Basic and acidic residues" evidence="1">
    <location>
        <begin position="137"/>
        <end position="169"/>
    </location>
</feature>
<keyword evidence="2" id="KW-0808">Transferase</keyword>
<dbReference type="GO" id="GO:0005634">
    <property type="term" value="C:nucleus"/>
    <property type="evidence" value="ECO:0007669"/>
    <property type="project" value="TreeGrafter"/>
</dbReference>
<comment type="caution">
    <text evidence="2">The sequence shown here is derived from an EMBL/GenBank/DDBJ whole genome shotgun (WGS) entry which is preliminary data.</text>
</comment>
<feature type="compositionally biased region" description="Polar residues" evidence="1">
    <location>
        <begin position="201"/>
        <end position="216"/>
    </location>
</feature>
<organism evidence="2 3">
    <name type="scientific">Cocos nucifera</name>
    <name type="common">Coconut palm</name>
    <dbReference type="NCBI Taxonomy" id="13894"/>
    <lineage>
        <taxon>Eukaryota</taxon>
        <taxon>Viridiplantae</taxon>
        <taxon>Streptophyta</taxon>
        <taxon>Embryophyta</taxon>
        <taxon>Tracheophyta</taxon>
        <taxon>Spermatophyta</taxon>
        <taxon>Magnoliopsida</taxon>
        <taxon>Liliopsida</taxon>
        <taxon>Arecaceae</taxon>
        <taxon>Arecoideae</taxon>
        <taxon>Cocoseae</taxon>
        <taxon>Attaleinae</taxon>
        <taxon>Cocos</taxon>
    </lineage>
</organism>
<protein>
    <submittedName>
        <fullName evidence="2">Serine/threonine-protein kinase fray2</fullName>
    </submittedName>
</protein>
<feature type="region of interest" description="Disordered" evidence="1">
    <location>
        <begin position="54"/>
        <end position="219"/>
    </location>
</feature>
<feature type="region of interest" description="Disordered" evidence="1">
    <location>
        <begin position="27"/>
        <end position="46"/>
    </location>
</feature>
<name>A0A8K0N9E0_COCNU</name>
<dbReference type="PANTHER" id="PTHR31968:SF4">
    <property type="entry name" value="SERINE_ARGININE-RELATED PROTEIN 53"/>
    <property type="match status" value="1"/>
</dbReference>
<dbReference type="OrthoDB" id="1939205at2759"/>
<dbReference type="GO" id="GO:0005737">
    <property type="term" value="C:cytoplasm"/>
    <property type="evidence" value="ECO:0007669"/>
    <property type="project" value="TreeGrafter"/>
</dbReference>
<keyword evidence="2" id="KW-0418">Kinase</keyword>
<gene>
    <name evidence="2" type="ORF">COCNU_11G011830</name>
</gene>
<dbReference type="GO" id="GO:0000380">
    <property type="term" value="P:alternative mRNA splicing, via spliceosome"/>
    <property type="evidence" value="ECO:0007669"/>
    <property type="project" value="InterPro"/>
</dbReference>
<evidence type="ECO:0000313" key="2">
    <source>
        <dbReference type="EMBL" id="KAG1364356.1"/>
    </source>
</evidence>
<dbReference type="Proteomes" id="UP000797356">
    <property type="component" value="Chromosome 11"/>
</dbReference>
<feature type="compositionally biased region" description="Basic and acidic residues" evidence="1">
    <location>
        <begin position="116"/>
        <end position="128"/>
    </location>
</feature>
<feature type="compositionally biased region" description="Low complexity" evidence="1">
    <location>
        <begin position="30"/>
        <end position="46"/>
    </location>
</feature>
<accession>A0A8K0N9E0</accession>
<dbReference type="AlphaFoldDB" id="A0A8K0N9E0"/>
<reference evidence="2" key="2">
    <citation type="submission" date="2019-07" db="EMBL/GenBank/DDBJ databases">
        <authorList>
            <person name="Yang Y."/>
            <person name="Bocs S."/>
            <person name="Baudouin L."/>
        </authorList>
    </citation>
    <scope>NUCLEOTIDE SEQUENCE</scope>
    <source>
        <tissue evidence="2">Spear leaf of Hainan Tall coconut</tissue>
    </source>
</reference>
<feature type="compositionally biased region" description="Basic and acidic residues" evidence="1">
    <location>
        <begin position="185"/>
        <end position="200"/>
    </location>
</feature>
<dbReference type="EMBL" id="CM017882">
    <property type="protein sequence ID" value="KAG1364356.1"/>
    <property type="molecule type" value="Genomic_DNA"/>
</dbReference>